<proteinExistence type="predicted"/>
<dbReference type="AlphaFoldDB" id="A0A6L2LQV1"/>
<name>A0A6L2LQV1_TANCI</name>
<comment type="caution">
    <text evidence="1">The sequence shown here is derived from an EMBL/GenBank/DDBJ whole genome shotgun (WGS) entry which is preliminary data.</text>
</comment>
<reference evidence="1" key="1">
    <citation type="journal article" date="2019" name="Sci. Rep.">
        <title>Draft genome of Tanacetum cinerariifolium, the natural source of mosquito coil.</title>
        <authorList>
            <person name="Yamashiro T."/>
            <person name="Shiraishi A."/>
            <person name="Satake H."/>
            <person name="Nakayama K."/>
        </authorList>
    </citation>
    <scope>NUCLEOTIDE SEQUENCE</scope>
</reference>
<sequence>MSVLRSHAGWKTKHFRGMTLEEIREKFIAVWKQIEDFVPMSSKEEAKRFKRKGLRLEQGRDKRMKTSKDVSEEDLKKMMQLVPVEEVYVEALQFDREDLNPLWTLVKETLSIRQALSDKMNSVKEFPVEYVLVRWKKYSDNVWANAYVVLCQSSSEAGIREIRRIVKDTVDRLVHFKDKLDFHRLELPDLLAKAKFDVLVLMRINKQDTFCLMLGSMEPERVVIKVPRHSNNKGTGSHSRWKNMDELVQNEAESSKKRRTCFSYGKAEGHNSRTCPYKDTINASNKRATSSTRSLIVDYKE</sequence>
<dbReference type="EMBL" id="BKCJ010004979">
    <property type="protein sequence ID" value="GEU64193.1"/>
    <property type="molecule type" value="Genomic_DNA"/>
</dbReference>
<gene>
    <name evidence="1" type="ORF">Tci_036171</name>
</gene>
<organism evidence="1">
    <name type="scientific">Tanacetum cinerariifolium</name>
    <name type="common">Dalmatian daisy</name>
    <name type="synonym">Chrysanthemum cinerariifolium</name>
    <dbReference type="NCBI Taxonomy" id="118510"/>
    <lineage>
        <taxon>Eukaryota</taxon>
        <taxon>Viridiplantae</taxon>
        <taxon>Streptophyta</taxon>
        <taxon>Embryophyta</taxon>
        <taxon>Tracheophyta</taxon>
        <taxon>Spermatophyta</taxon>
        <taxon>Magnoliopsida</taxon>
        <taxon>eudicotyledons</taxon>
        <taxon>Gunneridae</taxon>
        <taxon>Pentapetalae</taxon>
        <taxon>asterids</taxon>
        <taxon>campanulids</taxon>
        <taxon>Asterales</taxon>
        <taxon>Asteraceae</taxon>
        <taxon>Asteroideae</taxon>
        <taxon>Anthemideae</taxon>
        <taxon>Anthemidinae</taxon>
        <taxon>Tanacetum</taxon>
    </lineage>
</organism>
<evidence type="ECO:0000313" key="1">
    <source>
        <dbReference type="EMBL" id="GEU64193.1"/>
    </source>
</evidence>
<protein>
    <submittedName>
        <fullName evidence="1">Uncharacterized protein</fullName>
    </submittedName>
</protein>
<accession>A0A6L2LQV1</accession>